<name>A0A9Q9F9D1_ENCHE</name>
<protein>
    <submittedName>
        <fullName evidence="1">FeS cluster assembly protein SufD</fullName>
    </submittedName>
</protein>
<dbReference type="EMBL" id="CP119066">
    <property type="protein sequence ID" value="WEL38633.1"/>
    <property type="molecule type" value="Genomic_DNA"/>
</dbReference>
<dbReference type="OrthoDB" id="2190866at2759"/>
<dbReference type="Proteomes" id="UP001217963">
    <property type="component" value="Chromosome V"/>
</dbReference>
<dbReference type="Proteomes" id="UP001059546">
    <property type="component" value="Chromosome V"/>
</dbReference>
<dbReference type="AlphaFoldDB" id="A0A9Q9F9D1"/>
<evidence type="ECO:0000313" key="3">
    <source>
        <dbReference type="Proteomes" id="UP001059546"/>
    </source>
</evidence>
<evidence type="ECO:0000313" key="1">
    <source>
        <dbReference type="EMBL" id="UTX43176.1"/>
    </source>
</evidence>
<sequence>MLRLYEGTIFLPSSPPECTFVQIIHRKTTRILPGEKYNIPVCLGCQAVFDNLYIHTGSPSLMTVNYIQTYVSKKRQGILSYREFQDIEVTREKVLKSEIYEVHPPFTIREYFDGTFLFLKLEELFGEEEIRRYEVYSERNERVEEKGSVYRIYPDRRYDQEYVIFGEGFVYRFEPRCVAACPFYFKFWRAEETIYFVAKPKNTVLKVECPELVSSDTSSGTISLPFDQFDEQGGFLCVGDYRLGYSSEFYKEHGMH</sequence>
<proteinExistence type="predicted"/>
<evidence type="ECO:0000313" key="4">
    <source>
        <dbReference type="Proteomes" id="UP001217963"/>
    </source>
</evidence>
<organism evidence="1 3">
    <name type="scientific">Encephalitozoon hellem</name>
    <name type="common">Microsporidian parasite</name>
    <dbReference type="NCBI Taxonomy" id="27973"/>
    <lineage>
        <taxon>Eukaryota</taxon>
        <taxon>Fungi</taxon>
        <taxon>Fungi incertae sedis</taxon>
        <taxon>Microsporidia</taxon>
        <taxon>Unikaryonidae</taxon>
        <taxon>Encephalitozoon</taxon>
    </lineage>
</organism>
<dbReference type="EMBL" id="CP075151">
    <property type="protein sequence ID" value="UTX43176.1"/>
    <property type="molecule type" value="Genomic_DNA"/>
</dbReference>
<reference evidence="2 4" key="2">
    <citation type="submission" date="2023-02" db="EMBL/GenBank/DDBJ databases">
        <title>Encephalitozoon hellem ATCC 50451 complete genome.</title>
        <authorList>
            <person name="Mascarenhas dos Santos A.C."/>
            <person name="Julian A.T."/>
            <person name="Pombert J.-F."/>
        </authorList>
    </citation>
    <scope>NUCLEOTIDE SEQUENCE [LARGE SCALE GENOMIC DNA]</scope>
    <source>
        <strain evidence="2 4">ATCC 50451</strain>
    </source>
</reference>
<accession>A0A9Q9F9D1</accession>
<evidence type="ECO:0000313" key="2">
    <source>
        <dbReference type="EMBL" id="WEL38633.1"/>
    </source>
</evidence>
<reference evidence="1" key="1">
    <citation type="submission" date="2021-05" db="EMBL/GenBank/DDBJ databases">
        <title>Encephalitozoon hellem ATCC 50604 Complete Genome.</title>
        <authorList>
            <person name="Mascarenhas dos Santos A.C."/>
            <person name="Julian A.T."/>
            <person name="Pombert J.-F."/>
        </authorList>
    </citation>
    <scope>NUCLEOTIDE SEQUENCE</scope>
    <source>
        <strain evidence="1">ATCC 50604</strain>
    </source>
</reference>
<keyword evidence="4" id="KW-1185">Reference proteome</keyword>
<gene>
    <name evidence="1" type="ORF">GPU96_05g09160</name>
    <name evidence="2" type="ORF">PFJ87_05g01020</name>
</gene>